<keyword evidence="6 7" id="KW-0472">Membrane</keyword>
<reference evidence="9" key="1">
    <citation type="submission" date="2023-03" db="EMBL/GenBank/DDBJ databases">
        <authorList>
            <person name="Steffen K."/>
            <person name="Cardenas P."/>
        </authorList>
    </citation>
    <scope>NUCLEOTIDE SEQUENCE</scope>
</reference>
<feature type="transmembrane region" description="Helical" evidence="7">
    <location>
        <begin position="290"/>
        <end position="311"/>
    </location>
</feature>
<sequence length="318" mass="35553">MHKYILRRVLLAIPALIGLTIIIFLVMRILPGDVLTVMFGEEGTLQLSEEDRTRIIASLGLDKPIHMQYVDWLQDIVTLKLGQSFWRSSSVMDLIKSRGPITLEIAIVSVLLSWVIGLPVGIIAAMKRNSAADYAGRFFSILFLAIPNFWLGTLIVLALVLTFQWKAPLQVINIWENPWQNFQIIWGPALVLGIGQAAYVSRMARSALLETIHEDYIRTARAKGLAERMVIARHALRNAIMPVITLSGVLLGFLIGGSVAVEQAFGVPGLGRTLVFAFLERDYVVIQNLVLLYGIIFVVTNLLVDISYAWIDPRIRYS</sequence>
<keyword evidence="3" id="KW-1003">Cell membrane</keyword>
<dbReference type="PANTHER" id="PTHR43163">
    <property type="entry name" value="DIPEPTIDE TRANSPORT SYSTEM PERMEASE PROTEIN DPPB-RELATED"/>
    <property type="match status" value="1"/>
</dbReference>
<dbReference type="GO" id="GO:0005886">
    <property type="term" value="C:plasma membrane"/>
    <property type="evidence" value="ECO:0007669"/>
    <property type="project" value="UniProtKB-SubCell"/>
</dbReference>
<evidence type="ECO:0000256" key="3">
    <source>
        <dbReference type="ARBA" id="ARBA00022475"/>
    </source>
</evidence>
<proteinExistence type="predicted"/>
<evidence type="ECO:0000256" key="6">
    <source>
        <dbReference type="ARBA" id="ARBA00023136"/>
    </source>
</evidence>
<evidence type="ECO:0000256" key="4">
    <source>
        <dbReference type="ARBA" id="ARBA00022692"/>
    </source>
</evidence>
<gene>
    <name evidence="9" type="ORF">GBAR_LOCUS16050</name>
</gene>
<dbReference type="InterPro" id="IPR035906">
    <property type="entry name" value="MetI-like_sf"/>
</dbReference>
<feature type="transmembrane region" description="Helical" evidence="7">
    <location>
        <begin position="138"/>
        <end position="163"/>
    </location>
</feature>
<evidence type="ECO:0000256" key="7">
    <source>
        <dbReference type="SAM" id="Phobius"/>
    </source>
</evidence>
<dbReference type="Proteomes" id="UP001174909">
    <property type="component" value="Unassembled WGS sequence"/>
</dbReference>
<dbReference type="Gene3D" id="1.10.3720.10">
    <property type="entry name" value="MetI-like"/>
    <property type="match status" value="1"/>
</dbReference>
<feature type="transmembrane region" description="Helical" evidence="7">
    <location>
        <begin position="183"/>
        <end position="200"/>
    </location>
</feature>
<feature type="transmembrane region" description="Helical" evidence="7">
    <location>
        <begin position="239"/>
        <end position="261"/>
    </location>
</feature>
<comment type="caution">
    <text evidence="9">The sequence shown here is derived from an EMBL/GenBank/DDBJ whole genome shotgun (WGS) entry which is preliminary data.</text>
</comment>
<evidence type="ECO:0000256" key="1">
    <source>
        <dbReference type="ARBA" id="ARBA00004651"/>
    </source>
</evidence>
<dbReference type="Pfam" id="PF00528">
    <property type="entry name" value="BPD_transp_1"/>
    <property type="match status" value="1"/>
</dbReference>
<accession>A0AA35SDT6</accession>
<feature type="domain" description="ABC transmembrane type-1" evidence="8">
    <location>
        <begin position="99"/>
        <end position="308"/>
    </location>
</feature>
<evidence type="ECO:0000256" key="5">
    <source>
        <dbReference type="ARBA" id="ARBA00022989"/>
    </source>
</evidence>
<dbReference type="PROSITE" id="PS50928">
    <property type="entry name" value="ABC_TM1"/>
    <property type="match status" value="1"/>
</dbReference>
<organism evidence="9 10">
    <name type="scientific">Geodia barretti</name>
    <name type="common">Barrett's horny sponge</name>
    <dbReference type="NCBI Taxonomy" id="519541"/>
    <lineage>
        <taxon>Eukaryota</taxon>
        <taxon>Metazoa</taxon>
        <taxon>Porifera</taxon>
        <taxon>Demospongiae</taxon>
        <taxon>Heteroscleromorpha</taxon>
        <taxon>Tetractinellida</taxon>
        <taxon>Astrophorina</taxon>
        <taxon>Geodiidae</taxon>
        <taxon>Geodia</taxon>
    </lineage>
</organism>
<protein>
    <submittedName>
        <fullName evidence="9">Oligopeptide transport system permease protein AppB</fullName>
    </submittedName>
</protein>
<keyword evidence="2" id="KW-0813">Transport</keyword>
<evidence type="ECO:0000256" key="2">
    <source>
        <dbReference type="ARBA" id="ARBA00022448"/>
    </source>
</evidence>
<keyword evidence="10" id="KW-1185">Reference proteome</keyword>
<feature type="transmembrane region" description="Helical" evidence="7">
    <location>
        <begin position="9"/>
        <end position="30"/>
    </location>
</feature>
<evidence type="ECO:0000259" key="8">
    <source>
        <dbReference type="PROSITE" id="PS50928"/>
    </source>
</evidence>
<evidence type="ECO:0000313" key="9">
    <source>
        <dbReference type="EMBL" id="CAI8028153.1"/>
    </source>
</evidence>
<dbReference type="SUPFAM" id="SSF161098">
    <property type="entry name" value="MetI-like"/>
    <property type="match status" value="1"/>
</dbReference>
<keyword evidence="4 7" id="KW-0812">Transmembrane</keyword>
<name>A0AA35SDT6_GEOBA</name>
<comment type="subcellular location">
    <subcellularLocation>
        <location evidence="1">Cell membrane</location>
        <topology evidence="1">Multi-pass membrane protein</topology>
    </subcellularLocation>
</comment>
<dbReference type="CDD" id="cd06261">
    <property type="entry name" value="TM_PBP2"/>
    <property type="match status" value="1"/>
</dbReference>
<dbReference type="GO" id="GO:0055085">
    <property type="term" value="P:transmembrane transport"/>
    <property type="evidence" value="ECO:0007669"/>
    <property type="project" value="InterPro"/>
</dbReference>
<dbReference type="PANTHER" id="PTHR43163:SF6">
    <property type="entry name" value="DIPEPTIDE TRANSPORT SYSTEM PERMEASE PROTEIN DPPB-RELATED"/>
    <property type="match status" value="1"/>
</dbReference>
<keyword evidence="5 7" id="KW-1133">Transmembrane helix</keyword>
<dbReference type="InterPro" id="IPR045621">
    <property type="entry name" value="BPD_transp_1_N"/>
</dbReference>
<dbReference type="EMBL" id="CASHTH010002320">
    <property type="protein sequence ID" value="CAI8028153.1"/>
    <property type="molecule type" value="Genomic_DNA"/>
</dbReference>
<dbReference type="AlphaFoldDB" id="A0AA35SDT6"/>
<dbReference type="Pfam" id="PF19300">
    <property type="entry name" value="BPD_transp_1_N"/>
    <property type="match status" value="1"/>
</dbReference>
<feature type="transmembrane region" description="Helical" evidence="7">
    <location>
        <begin position="105"/>
        <end position="126"/>
    </location>
</feature>
<evidence type="ECO:0000313" key="10">
    <source>
        <dbReference type="Proteomes" id="UP001174909"/>
    </source>
</evidence>
<dbReference type="InterPro" id="IPR000515">
    <property type="entry name" value="MetI-like"/>
</dbReference>